<dbReference type="EMBL" id="CM003608">
    <property type="protein sequence ID" value="KYP65523.1"/>
    <property type="molecule type" value="Genomic_DNA"/>
</dbReference>
<organism evidence="2 3">
    <name type="scientific">Cajanus cajan</name>
    <name type="common">Pigeon pea</name>
    <name type="synonym">Cajanus indicus</name>
    <dbReference type="NCBI Taxonomy" id="3821"/>
    <lineage>
        <taxon>Eukaryota</taxon>
        <taxon>Viridiplantae</taxon>
        <taxon>Streptophyta</taxon>
        <taxon>Embryophyta</taxon>
        <taxon>Tracheophyta</taxon>
        <taxon>Spermatophyta</taxon>
        <taxon>Magnoliopsida</taxon>
        <taxon>eudicotyledons</taxon>
        <taxon>Gunneridae</taxon>
        <taxon>Pentapetalae</taxon>
        <taxon>rosids</taxon>
        <taxon>fabids</taxon>
        <taxon>Fabales</taxon>
        <taxon>Fabaceae</taxon>
        <taxon>Papilionoideae</taxon>
        <taxon>50 kb inversion clade</taxon>
        <taxon>NPAAA clade</taxon>
        <taxon>indigoferoid/millettioid clade</taxon>
        <taxon>Phaseoleae</taxon>
        <taxon>Cajanus</taxon>
    </lineage>
</organism>
<dbReference type="OMA" id="MWIGMIC"/>
<proteinExistence type="predicted"/>
<sequence length="106" mass="11696">MVPILASFAFIDSIQTAFQGIARGCGWQKLGAIVNLGSFYFIGAPFSVVTAFVLHMKGRGLFLGIVLAIIIQMLCFLVITLRANWEEEVNCSILNSVLLSFIRYGY</sequence>
<keyword evidence="1" id="KW-0812">Transmembrane</keyword>
<dbReference type="Proteomes" id="UP000075243">
    <property type="component" value="Chromosome 6"/>
</dbReference>
<keyword evidence="1" id="KW-1133">Transmembrane helix</keyword>
<evidence type="ECO:0000256" key="1">
    <source>
        <dbReference type="SAM" id="Phobius"/>
    </source>
</evidence>
<feature type="transmembrane region" description="Helical" evidence="1">
    <location>
        <begin position="61"/>
        <end position="79"/>
    </location>
</feature>
<protein>
    <submittedName>
        <fullName evidence="2">Protein TRANSPARENT TESTA 12</fullName>
    </submittedName>
</protein>
<feature type="transmembrane region" description="Helical" evidence="1">
    <location>
        <begin position="32"/>
        <end position="54"/>
    </location>
</feature>
<evidence type="ECO:0000313" key="3">
    <source>
        <dbReference type="Proteomes" id="UP000075243"/>
    </source>
</evidence>
<reference evidence="2 3" key="1">
    <citation type="journal article" date="2012" name="Nat. Biotechnol.">
        <title>Draft genome sequence of pigeonpea (Cajanus cajan), an orphan legume crop of resource-poor farmers.</title>
        <authorList>
            <person name="Varshney R.K."/>
            <person name="Chen W."/>
            <person name="Li Y."/>
            <person name="Bharti A.K."/>
            <person name="Saxena R.K."/>
            <person name="Schlueter J.A."/>
            <person name="Donoghue M.T."/>
            <person name="Azam S."/>
            <person name="Fan G."/>
            <person name="Whaley A.M."/>
            <person name="Farmer A.D."/>
            <person name="Sheridan J."/>
            <person name="Iwata A."/>
            <person name="Tuteja R."/>
            <person name="Penmetsa R.V."/>
            <person name="Wu W."/>
            <person name="Upadhyaya H.D."/>
            <person name="Yang S.P."/>
            <person name="Shah T."/>
            <person name="Saxena K.B."/>
            <person name="Michael T."/>
            <person name="McCombie W.R."/>
            <person name="Yang B."/>
            <person name="Zhang G."/>
            <person name="Yang H."/>
            <person name="Wang J."/>
            <person name="Spillane C."/>
            <person name="Cook D.R."/>
            <person name="May G.D."/>
            <person name="Xu X."/>
            <person name="Jackson S.A."/>
        </authorList>
    </citation>
    <scope>NUCLEOTIDE SEQUENCE [LARGE SCALE GENOMIC DNA]</scope>
    <source>
        <strain evidence="3">cv. Asha</strain>
    </source>
</reference>
<dbReference type="AlphaFoldDB" id="A0A151TES1"/>
<evidence type="ECO:0000313" key="2">
    <source>
        <dbReference type="EMBL" id="KYP65523.1"/>
    </source>
</evidence>
<keyword evidence="1" id="KW-0472">Membrane</keyword>
<dbReference type="Gramene" id="C.cajan_11430.t">
    <property type="protein sequence ID" value="C.cajan_11430.t"/>
    <property type="gene ID" value="C.cajan_11430"/>
</dbReference>
<dbReference type="PANTHER" id="PTHR11206">
    <property type="entry name" value="MULTIDRUG RESISTANCE PROTEIN"/>
    <property type="match status" value="1"/>
</dbReference>
<accession>A0A151TES1</accession>
<keyword evidence="3" id="KW-1185">Reference proteome</keyword>
<gene>
    <name evidence="2" type="ORF">KK1_011764</name>
</gene>
<name>A0A151TES1_CAJCA</name>